<dbReference type="GeneID" id="25376664"/>
<evidence type="ECO:0000313" key="3">
    <source>
        <dbReference type="Proteomes" id="UP000030744"/>
    </source>
</evidence>
<dbReference type="RefSeq" id="XP_013356304.1">
    <property type="nucleotide sequence ID" value="XM_013500850.1"/>
</dbReference>
<reference evidence="2" key="2">
    <citation type="submission" date="2013-10" db="EMBL/GenBank/DDBJ databases">
        <authorList>
            <person name="Aslett M."/>
        </authorList>
    </citation>
    <scope>NUCLEOTIDE SEQUENCE [LARGE SCALE GENOMIC DNA]</scope>
    <source>
        <strain evidence="2">Houghton</strain>
    </source>
</reference>
<reference evidence="2" key="1">
    <citation type="submission" date="2013-10" db="EMBL/GenBank/DDBJ databases">
        <title>Genomic analysis of the causative agents of coccidiosis in chickens.</title>
        <authorList>
            <person name="Reid A.J."/>
            <person name="Blake D."/>
            <person name="Billington K."/>
            <person name="Browne H."/>
            <person name="Dunn M."/>
            <person name="Hung S."/>
            <person name="Kawahara F."/>
            <person name="Miranda-Saavedra D."/>
            <person name="Mourier T."/>
            <person name="Nagra H."/>
            <person name="Otto T.D."/>
            <person name="Rawlings N."/>
            <person name="Sanchez A."/>
            <person name="Sanders M."/>
            <person name="Subramaniam C."/>
            <person name="Tay Y."/>
            <person name="Dear P."/>
            <person name="Doerig C."/>
            <person name="Gruber A."/>
            <person name="Parkinson J."/>
            <person name="Shirley M."/>
            <person name="Wan K.L."/>
            <person name="Berriman M."/>
            <person name="Tomley F."/>
            <person name="Pain A."/>
        </authorList>
    </citation>
    <scope>NUCLEOTIDE SEQUENCE [LARGE SCALE GENOMIC DNA]</scope>
    <source>
        <strain evidence="2">Houghton</strain>
    </source>
</reference>
<proteinExistence type="predicted"/>
<evidence type="ECO:0000256" key="1">
    <source>
        <dbReference type="SAM" id="MobiDB-lite"/>
    </source>
</evidence>
<keyword evidence="3" id="KW-1185">Reference proteome</keyword>
<dbReference type="OrthoDB" id="329019at2759"/>
<gene>
    <name evidence="2" type="ORF">EMH_0017250</name>
</gene>
<name>U6KA97_9EIME</name>
<dbReference type="Proteomes" id="UP000030744">
    <property type="component" value="Unassembled WGS sequence"/>
</dbReference>
<feature type="region of interest" description="Disordered" evidence="1">
    <location>
        <begin position="1"/>
        <end position="52"/>
    </location>
</feature>
<accession>U6KA97</accession>
<dbReference type="EMBL" id="HG685611">
    <property type="protein sequence ID" value="CDJ33741.1"/>
    <property type="molecule type" value="Genomic_DNA"/>
</dbReference>
<protein>
    <submittedName>
        <fullName evidence="2">Uncharacterized protein</fullName>
    </submittedName>
</protein>
<organism evidence="2 3">
    <name type="scientific">Eimeria mitis</name>
    <dbReference type="NCBI Taxonomy" id="44415"/>
    <lineage>
        <taxon>Eukaryota</taxon>
        <taxon>Sar</taxon>
        <taxon>Alveolata</taxon>
        <taxon>Apicomplexa</taxon>
        <taxon>Conoidasida</taxon>
        <taxon>Coccidia</taxon>
        <taxon>Eucoccidiorida</taxon>
        <taxon>Eimeriorina</taxon>
        <taxon>Eimeriidae</taxon>
        <taxon>Eimeria</taxon>
    </lineage>
</organism>
<evidence type="ECO:0000313" key="2">
    <source>
        <dbReference type="EMBL" id="CDJ33741.1"/>
    </source>
</evidence>
<sequence length="141" mass="15373">MNGNKERPESLVLTGDPSRVVQSPGSFQKEPVVKEDPTAPTAEAQSDEEEGGIVGCLLTTEGAKKNVQTEADLLATLVQRIDFATAAVPRGAHRLHGTKIIPATEFQVEALRAQTSKDYQFNVDFLEPLNYDVPRGQEHCN</sequence>
<dbReference type="VEuPathDB" id="ToxoDB:EMH_0017250"/>
<dbReference type="AlphaFoldDB" id="U6KA97"/>